<dbReference type="GO" id="GO:0016787">
    <property type="term" value="F:hydrolase activity"/>
    <property type="evidence" value="ECO:0007669"/>
    <property type="project" value="UniProtKB-KW"/>
</dbReference>
<evidence type="ECO:0000256" key="1">
    <source>
        <dbReference type="ARBA" id="ARBA00022695"/>
    </source>
</evidence>
<keyword evidence="1" id="KW-0548">Nucleotidyltransferase</keyword>
<gene>
    <name evidence="11" type="ORF">EDD18DRAFT_1019676</name>
</gene>
<evidence type="ECO:0000256" key="9">
    <source>
        <dbReference type="ARBA" id="ARBA00022932"/>
    </source>
</evidence>
<dbReference type="GO" id="GO:0015074">
    <property type="term" value="P:DNA integration"/>
    <property type="evidence" value="ECO:0007669"/>
    <property type="project" value="UniProtKB-KW"/>
</dbReference>
<dbReference type="GO" id="GO:0004519">
    <property type="term" value="F:endonuclease activity"/>
    <property type="evidence" value="ECO:0007669"/>
    <property type="project" value="UniProtKB-KW"/>
</dbReference>
<evidence type="ECO:0000256" key="10">
    <source>
        <dbReference type="ARBA" id="ARBA00023172"/>
    </source>
</evidence>
<keyword evidence="8" id="KW-0695">RNA-directed DNA polymerase</keyword>
<feature type="non-terminal residue" evidence="11">
    <location>
        <position position="80"/>
    </location>
</feature>
<evidence type="ECO:0000256" key="4">
    <source>
        <dbReference type="ARBA" id="ARBA00022759"/>
    </source>
</evidence>
<feature type="non-terminal residue" evidence="11">
    <location>
        <position position="1"/>
    </location>
</feature>
<name>A0AA39UY93_9AGAR</name>
<evidence type="ECO:0000313" key="11">
    <source>
        <dbReference type="EMBL" id="KAK0502979.1"/>
    </source>
</evidence>
<keyword evidence="3" id="KW-0479">Metal-binding</keyword>
<evidence type="ECO:0000256" key="7">
    <source>
        <dbReference type="ARBA" id="ARBA00022908"/>
    </source>
</evidence>
<keyword evidence="4" id="KW-0255">Endonuclease</keyword>
<dbReference type="GO" id="GO:0003964">
    <property type="term" value="F:RNA-directed DNA polymerase activity"/>
    <property type="evidence" value="ECO:0007669"/>
    <property type="project" value="UniProtKB-KW"/>
</dbReference>
<comment type="caution">
    <text evidence="11">The sequence shown here is derived from an EMBL/GenBank/DDBJ whole genome shotgun (WGS) entry which is preliminary data.</text>
</comment>
<dbReference type="GO" id="GO:0006310">
    <property type="term" value="P:DNA recombination"/>
    <property type="evidence" value="ECO:0007669"/>
    <property type="project" value="UniProtKB-KW"/>
</dbReference>
<reference evidence="11" key="1">
    <citation type="submission" date="2023-06" db="EMBL/GenBank/DDBJ databases">
        <authorList>
            <consortium name="Lawrence Berkeley National Laboratory"/>
            <person name="Ahrendt S."/>
            <person name="Sahu N."/>
            <person name="Indic B."/>
            <person name="Wong-Bajracharya J."/>
            <person name="Merenyi Z."/>
            <person name="Ke H.-M."/>
            <person name="Monk M."/>
            <person name="Kocsube S."/>
            <person name="Drula E."/>
            <person name="Lipzen A."/>
            <person name="Balint B."/>
            <person name="Henrissat B."/>
            <person name="Andreopoulos B."/>
            <person name="Martin F.M."/>
            <person name="Harder C.B."/>
            <person name="Rigling D."/>
            <person name="Ford K.L."/>
            <person name="Foster G.D."/>
            <person name="Pangilinan J."/>
            <person name="Papanicolaou A."/>
            <person name="Barry K."/>
            <person name="LaButti K."/>
            <person name="Viragh M."/>
            <person name="Koriabine M."/>
            <person name="Yan M."/>
            <person name="Riley R."/>
            <person name="Champramary S."/>
            <person name="Plett K.L."/>
            <person name="Tsai I.J."/>
            <person name="Slot J."/>
            <person name="Sipos G."/>
            <person name="Plett J."/>
            <person name="Nagy L.G."/>
            <person name="Grigoriev I.V."/>
        </authorList>
    </citation>
    <scope>NUCLEOTIDE SEQUENCE</scope>
    <source>
        <strain evidence="11">HWK02</strain>
    </source>
</reference>
<keyword evidence="7" id="KW-0229">DNA integration</keyword>
<dbReference type="GO" id="GO:0003887">
    <property type="term" value="F:DNA-directed DNA polymerase activity"/>
    <property type="evidence" value="ECO:0007669"/>
    <property type="project" value="UniProtKB-KW"/>
</dbReference>
<dbReference type="PANTHER" id="PTHR42648:SF11">
    <property type="entry name" value="TRANSPOSON TY4-P GAG-POL POLYPROTEIN"/>
    <property type="match status" value="1"/>
</dbReference>
<dbReference type="PANTHER" id="PTHR42648">
    <property type="entry name" value="TRANSPOSASE, PUTATIVE-RELATED"/>
    <property type="match status" value="1"/>
</dbReference>
<evidence type="ECO:0000256" key="6">
    <source>
        <dbReference type="ARBA" id="ARBA00022842"/>
    </source>
</evidence>
<organism evidence="11 12">
    <name type="scientific">Armillaria luteobubalina</name>
    <dbReference type="NCBI Taxonomy" id="153913"/>
    <lineage>
        <taxon>Eukaryota</taxon>
        <taxon>Fungi</taxon>
        <taxon>Dikarya</taxon>
        <taxon>Basidiomycota</taxon>
        <taxon>Agaricomycotina</taxon>
        <taxon>Agaricomycetes</taxon>
        <taxon>Agaricomycetidae</taxon>
        <taxon>Agaricales</taxon>
        <taxon>Marasmiineae</taxon>
        <taxon>Physalacriaceae</taxon>
        <taxon>Armillaria</taxon>
    </lineage>
</organism>
<evidence type="ECO:0000256" key="2">
    <source>
        <dbReference type="ARBA" id="ARBA00022722"/>
    </source>
</evidence>
<keyword evidence="9" id="KW-0239">DNA-directed DNA polymerase</keyword>
<evidence type="ECO:0000313" key="12">
    <source>
        <dbReference type="Proteomes" id="UP001175228"/>
    </source>
</evidence>
<keyword evidence="12" id="KW-1185">Reference proteome</keyword>
<keyword evidence="6" id="KW-0460">Magnesium</keyword>
<sequence>LKLLNINTCGPMPTKTPHKQEHFFAILDDCMTYNKAEPIVKKNNCAKVFKETQALWENQTGLKVKKVRCDGALEFGKGDL</sequence>
<keyword evidence="5" id="KW-0378">Hydrolase</keyword>
<keyword evidence="10" id="KW-0233">DNA recombination</keyword>
<evidence type="ECO:0000256" key="8">
    <source>
        <dbReference type="ARBA" id="ARBA00022918"/>
    </source>
</evidence>
<accession>A0AA39UY93</accession>
<dbReference type="InterPro" id="IPR039537">
    <property type="entry name" value="Retrotran_Ty1/copia-like"/>
</dbReference>
<dbReference type="Proteomes" id="UP001175228">
    <property type="component" value="Unassembled WGS sequence"/>
</dbReference>
<dbReference type="AlphaFoldDB" id="A0AA39UY93"/>
<evidence type="ECO:0000256" key="5">
    <source>
        <dbReference type="ARBA" id="ARBA00022801"/>
    </source>
</evidence>
<keyword evidence="9" id="KW-0808">Transferase</keyword>
<evidence type="ECO:0000256" key="3">
    <source>
        <dbReference type="ARBA" id="ARBA00022723"/>
    </source>
</evidence>
<keyword evidence="2" id="KW-0540">Nuclease</keyword>
<dbReference type="EMBL" id="JAUEPU010000004">
    <property type="protein sequence ID" value="KAK0502979.1"/>
    <property type="molecule type" value="Genomic_DNA"/>
</dbReference>
<proteinExistence type="predicted"/>
<dbReference type="GO" id="GO:0046872">
    <property type="term" value="F:metal ion binding"/>
    <property type="evidence" value="ECO:0007669"/>
    <property type="project" value="UniProtKB-KW"/>
</dbReference>
<protein>
    <submittedName>
        <fullName evidence="11">Uncharacterized protein</fullName>
    </submittedName>
</protein>